<dbReference type="Proteomes" id="UP001604282">
    <property type="component" value="Unassembled WGS sequence"/>
</dbReference>
<dbReference type="InterPro" id="IPR046373">
    <property type="entry name" value="Acyl-CoA_Oxase/DH_mid-dom_sf"/>
</dbReference>
<keyword evidence="3 5" id="KW-0285">Flavoprotein</keyword>
<evidence type="ECO:0000313" key="9">
    <source>
        <dbReference type="EMBL" id="MFG3192964.1"/>
    </source>
</evidence>
<evidence type="ECO:0000256" key="4">
    <source>
        <dbReference type="ARBA" id="ARBA00022827"/>
    </source>
</evidence>
<comment type="cofactor">
    <cofactor evidence="1 5">
        <name>FAD</name>
        <dbReference type="ChEBI" id="CHEBI:57692"/>
    </cofactor>
</comment>
<keyword evidence="5 9" id="KW-0560">Oxidoreductase</keyword>
<evidence type="ECO:0000256" key="1">
    <source>
        <dbReference type="ARBA" id="ARBA00001974"/>
    </source>
</evidence>
<evidence type="ECO:0000256" key="2">
    <source>
        <dbReference type="ARBA" id="ARBA00009347"/>
    </source>
</evidence>
<evidence type="ECO:0000259" key="8">
    <source>
        <dbReference type="Pfam" id="PF02771"/>
    </source>
</evidence>
<dbReference type="InterPro" id="IPR036250">
    <property type="entry name" value="AcylCo_DH-like_C"/>
</dbReference>
<dbReference type="Pfam" id="PF00441">
    <property type="entry name" value="Acyl-CoA_dh_1"/>
    <property type="match status" value="1"/>
</dbReference>
<dbReference type="Gene3D" id="2.40.110.10">
    <property type="entry name" value="Butyryl-CoA Dehydrogenase, subunit A, domain 2"/>
    <property type="match status" value="1"/>
</dbReference>
<evidence type="ECO:0000259" key="7">
    <source>
        <dbReference type="Pfam" id="PF02770"/>
    </source>
</evidence>
<feature type="domain" description="Acyl-CoA dehydrogenase/oxidase N-terminal" evidence="8">
    <location>
        <begin position="10"/>
        <end position="105"/>
    </location>
</feature>
<dbReference type="InterPro" id="IPR006091">
    <property type="entry name" value="Acyl-CoA_Oxase/DH_mid-dom"/>
</dbReference>
<dbReference type="GO" id="GO:0016491">
    <property type="term" value="F:oxidoreductase activity"/>
    <property type="evidence" value="ECO:0007669"/>
    <property type="project" value="UniProtKB-KW"/>
</dbReference>
<dbReference type="EMBL" id="JBICZW010000024">
    <property type="protein sequence ID" value="MFG3192964.1"/>
    <property type="molecule type" value="Genomic_DNA"/>
</dbReference>
<dbReference type="EC" id="1.-.-.-" evidence="9"/>
<dbReference type="PANTHER" id="PTHR43884:SF12">
    <property type="entry name" value="ISOVALERYL-COA DEHYDROGENASE, MITOCHONDRIAL-RELATED"/>
    <property type="match status" value="1"/>
</dbReference>
<dbReference type="Pfam" id="PF02771">
    <property type="entry name" value="Acyl-CoA_dh_N"/>
    <property type="match status" value="1"/>
</dbReference>
<dbReference type="InterPro" id="IPR037069">
    <property type="entry name" value="AcylCoA_DH/ox_N_sf"/>
</dbReference>
<evidence type="ECO:0000313" key="10">
    <source>
        <dbReference type="Proteomes" id="UP001604282"/>
    </source>
</evidence>
<proteinExistence type="inferred from homology"/>
<protein>
    <submittedName>
        <fullName evidence="9">Acyl-CoA dehydrogenase family protein</fullName>
        <ecNumber evidence="9">1.-.-.-</ecNumber>
    </submittedName>
</protein>
<dbReference type="Gene3D" id="1.10.540.10">
    <property type="entry name" value="Acyl-CoA dehydrogenase/oxidase, N-terminal domain"/>
    <property type="match status" value="1"/>
</dbReference>
<dbReference type="SUPFAM" id="SSF47203">
    <property type="entry name" value="Acyl-CoA dehydrogenase C-terminal domain-like"/>
    <property type="match status" value="1"/>
</dbReference>
<evidence type="ECO:0000256" key="5">
    <source>
        <dbReference type="RuleBase" id="RU362125"/>
    </source>
</evidence>
<dbReference type="Pfam" id="PF02770">
    <property type="entry name" value="Acyl-CoA_dh_M"/>
    <property type="match status" value="1"/>
</dbReference>
<keyword evidence="10" id="KW-1185">Reference proteome</keyword>
<comment type="caution">
    <text evidence="9">The sequence shown here is derived from an EMBL/GenBank/DDBJ whole genome shotgun (WGS) entry which is preliminary data.</text>
</comment>
<keyword evidence="4 5" id="KW-0274">FAD</keyword>
<gene>
    <name evidence="9" type="ORF">ACGFYS_28940</name>
</gene>
<dbReference type="RefSeq" id="WP_189852621.1">
    <property type="nucleotide sequence ID" value="NZ_BMVV01000026.1"/>
</dbReference>
<accession>A0ABW7BZM6</accession>
<sequence>MRPLLTAELRARLSESADTTDPAGEPDRQVLARLRASGLLGTAVPVRHGGAGGDAVAVNRIVAEIAAVNPSVAIVAFQHFAVSARIAEWGTEEQRERWLPGLADGSVLAASAWSETGAGAAKRNLSSTGTRLADGRWRLDGSKAFATGAGVADVYLVLVRTAAEEPPAVPGGYGSDGQTFFLVGADAPGVVPELGFGLAGMRGSATGLVALDGCVVADGDRLGPAGGAASVIAGVRESGASLGAVSVGIAQGAFDLAVGHAEHHGLLALPTVRHRLVDLATRLEAARAVVDRAGARTSADPGLTTLHSKLHASVAAEEICLDVARMLGSAGYRDGARIVRLLADARGIAFMGPTNDLCRDLVAASWTG</sequence>
<dbReference type="InterPro" id="IPR009075">
    <property type="entry name" value="AcylCo_DH/oxidase_C"/>
</dbReference>
<dbReference type="InterPro" id="IPR013786">
    <property type="entry name" value="AcylCoA_DH/ox_N"/>
</dbReference>
<organism evidence="9 10">
    <name type="scientific">Streptomyces omiyaensis</name>
    <dbReference type="NCBI Taxonomy" id="68247"/>
    <lineage>
        <taxon>Bacteria</taxon>
        <taxon>Bacillati</taxon>
        <taxon>Actinomycetota</taxon>
        <taxon>Actinomycetes</taxon>
        <taxon>Kitasatosporales</taxon>
        <taxon>Streptomycetaceae</taxon>
        <taxon>Streptomyces</taxon>
    </lineage>
</organism>
<reference evidence="9 10" key="1">
    <citation type="submission" date="2024-10" db="EMBL/GenBank/DDBJ databases">
        <title>The Natural Products Discovery Center: Release of the First 8490 Sequenced Strains for Exploring Actinobacteria Biosynthetic Diversity.</title>
        <authorList>
            <person name="Kalkreuter E."/>
            <person name="Kautsar S.A."/>
            <person name="Yang D."/>
            <person name="Bader C.D."/>
            <person name="Teijaro C.N."/>
            <person name="Fluegel L."/>
            <person name="Davis C.M."/>
            <person name="Simpson J.R."/>
            <person name="Lauterbach L."/>
            <person name="Steele A.D."/>
            <person name="Gui C."/>
            <person name="Meng S."/>
            <person name="Li G."/>
            <person name="Viehrig K."/>
            <person name="Ye F."/>
            <person name="Su P."/>
            <person name="Kiefer A.F."/>
            <person name="Nichols A."/>
            <person name="Cepeda A.J."/>
            <person name="Yan W."/>
            <person name="Fan B."/>
            <person name="Jiang Y."/>
            <person name="Adhikari A."/>
            <person name="Zheng C.-J."/>
            <person name="Schuster L."/>
            <person name="Cowan T.M."/>
            <person name="Smanski M.J."/>
            <person name="Chevrette M.G."/>
            <person name="De Carvalho L.P.S."/>
            <person name="Shen B."/>
        </authorList>
    </citation>
    <scope>NUCLEOTIDE SEQUENCE [LARGE SCALE GENOMIC DNA]</scope>
    <source>
        <strain evidence="9 10">NPDC048229</strain>
    </source>
</reference>
<feature type="domain" description="Acyl-CoA oxidase/dehydrogenase middle" evidence="7">
    <location>
        <begin position="111"/>
        <end position="213"/>
    </location>
</feature>
<evidence type="ECO:0000256" key="3">
    <source>
        <dbReference type="ARBA" id="ARBA00022630"/>
    </source>
</evidence>
<dbReference type="Gene3D" id="1.20.140.10">
    <property type="entry name" value="Butyryl-CoA Dehydrogenase, subunit A, domain 3"/>
    <property type="match status" value="1"/>
</dbReference>
<dbReference type="InterPro" id="IPR009100">
    <property type="entry name" value="AcylCoA_DH/oxidase_NM_dom_sf"/>
</dbReference>
<dbReference type="PANTHER" id="PTHR43884">
    <property type="entry name" value="ACYL-COA DEHYDROGENASE"/>
    <property type="match status" value="1"/>
</dbReference>
<dbReference type="SUPFAM" id="SSF56645">
    <property type="entry name" value="Acyl-CoA dehydrogenase NM domain-like"/>
    <property type="match status" value="1"/>
</dbReference>
<feature type="domain" description="Acyl-CoA dehydrogenase/oxidase C-terminal" evidence="6">
    <location>
        <begin position="229"/>
        <end position="365"/>
    </location>
</feature>
<name>A0ABW7BZM6_9ACTN</name>
<evidence type="ECO:0000259" key="6">
    <source>
        <dbReference type="Pfam" id="PF00441"/>
    </source>
</evidence>
<comment type="similarity">
    <text evidence="2 5">Belongs to the acyl-CoA dehydrogenase family.</text>
</comment>